<evidence type="ECO:0000313" key="2">
    <source>
        <dbReference type="EMBL" id="HAS6680565.1"/>
    </source>
</evidence>
<gene>
    <name evidence="1" type="ORF">I7278_17485</name>
    <name evidence="2" type="ORF">I7278_27805</name>
</gene>
<name>A0A8H9K0U1_VIBPH</name>
<dbReference type="Proteomes" id="UP000856022">
    <property type="component" value="Unassembled WGS sequence"/>
</dbReference>
<dbReference type="EMBL" id="DACQKT010000082">
    <property type="protein sequence ID" value="HAS6680565.1"/>
    <property type="molecule type" value="Genomic_DNA"/>
</dbReference>
<reference evidence="1" key="1">
    <citation type="journal article" date="2018" name="Genome Biol.">
        <title>SKESA: strategic k-mer extension for scrupulous assemblies.</title>
        <authorList>
            <person name="Souvorov A."/>
            <person name="Agarwala R."/>
            <person name="Lipman D.J."/>
        </authorList>
    </citation>
    <scope>NUCLEOTIDE SEQUENCE</scope>
    <source>
        <strain evidence="1">1930</strain>
    </source>
</reference>
<dbReference type="EMBL" id="DACQKT010000009">
    <property type="protein sequence ID" value="HAS6678599.1"/>
    <property type="molecule type" value="Genomic_DNA"/>
</dbReference>
<accession>A0A8H9K0U1</accession>
<sequence>MAKLTKGEIQGIRLVADVFVFNDLVNNVFAKDEDLKGHADGLKQHVNKSCPKLELAQKELQTQIKAVREVWLNEITKK</sequence>
<organism evidence="1">
    <name type="scientific">Vibrio parahaemolyticus</name>
    <dbReference type="NCBI Taxonomy" id="670"/>
    <lineage>
        <taxon>Bacteria</taxon>
        <taxon>Pseudomonadati</taxon>
        <taxon>Pseudomonadota</taxon>
        <taxon>Gammaproteobacteria</taxon>
        <taxon>Vibrionales</taxon>
        <taxon>Vibrionaceae</taxon>
        <taxon>Vibrio</taxon>
    </lineage>
</organism>
<protein>
    <submittedName>
        <fullName evidence="1">Uncharacterized protein</fullName>
    </submittedName>
</protein>
<dbReference type="AlphaFoldDB" id="A0A8H9K0U1"/>
<proteinExistence type="predicted"/>
<comment type="caution">
    <text evidence="1">The sequence shown here is derived from an EMBL/GenBank/DDBJ whole genome shotgun (WGS) entry which is preliminary data.</text>
</comment>
<reference evidence="1" key="2">
    <citation type="submission" date="2019-12" db="EMBL/GenBank/DDBJ databases">
        <authorList>
            <consortium name="NCBI Pathogen Detection Project"/>
        </authorList>
    </citation>
    <scope>NUCLEOTIDE SEQUENCE</scope>
    <source>
        <strain evidence="1">1930</strain>
    </source>
</reference>
<evidence type="ECO:0000313" key="1">
    <source>
        <dbReference type="EMBL" id="HAS6678599.1"/>
    </source>
</evidence>